<dbReference type="EMBL" id="JBBPBN010000004">
    <property type="protein sequence ID" value="KAK9041666.1"/>
    <property type="molecule type" value="Genomic_DNA"/>
</dbReference>
<dbReference type="Proteomes" id="UP001396334">
    <property type="component" value="Unassembled WGS sequence"/>
</dbReference>
<accession>A0ABR2TVX9</accession>
<gene>
    <name evidence="1" type="ORF">V6N11_016756</name>
</gene>
<proteinExistence type="predicted"/>
<keyword evidence="2" id="KW-1185">Reference proteome</keyword>
<reference evidence="1 2" key="1">
    <citation type="journal article" date="2024" name="G3 (Bethesda)">
        <title>Genome assembly of Hibiscus sabdariffa L. provides insights into metabolisms of medicinal natural products.</title>
        <authorList>
            <person name="Kim T."/>
        </authorList>
    </citation>
    <scope>NUCLEOTIDE SEQUENCE [LARGE SCALE GENOMIC DNA]</scope>
    <source>
        <strain evidence="1">TK-2024</strain>
        <tissue evidence="1">Old leaves</tissue>
    </source>
</reference>
<evidence type="ECO:0000313" key="2">
    <source>
        <dbReference type="Proteomes" id="UP001396334"/>
    </source>
</evidence>
<comment type="caution">
    <text evidence="1">The sequence shown here is derived from an EMBL/GenBank/DDBJ whole genome shotgun (WGS) entry which is preliminary data.</text>
</comment>
<protein>
    <submittedName>
        <fullName evidence="1">Uncharacterized protein</fullName>
    </submittedName>
</protein>
<sequence length="136" mass="15118">MTNIVLEDISNMGLAGEGVLNQSPKEHNVGCDREEVLELAENERDLCWDAEVDRVNESCDTEDHFLRVGSDGVSEDAGDCFLLGNLFQSGHIVNLRVSSLLTLVIADNNPSRSKSLLSCFDWMEFRLKEVSWISVG</sequence>
<organism evidence="1 2">
    <name type="scientific">Hibiscus sabdariffa</name>
    <name type="common">roselle</name>
    <dbReference type="NCBI Taxonomy" id="183260"/>
    <lineage>
        <taxon>Eukaryota</taxon>
        <taxon>Viridiplantae</taxon>
        <taxon>Streptophyta</taxon>
        <taxon>Embryophyta</taxon>
        <taxon>Tracheophyta</taxon>
        <taxon>Spermatophyta</taxon>
        <taxon>Magnoliopsida</taxon>
        <taxon>eudicotyledons</taxon>
        <taxon>Gunneridae</taxon>
        <taxon>Pentapetalae</taxon>
        <taxon>rosids</taxon>
        <taxon>malvids</taxon>
        <taxon>Malvales</taxon>
        <taxon>Malvaceae</taxon>
        <taxon>Malvoideae</taxon>
        <taxon>Hibiscus</taxon>
    </lineage>
</organism>
<evidence type="ECO:0000313" key="1">
    <source>
        <dbReference type="EMBL" id="KAK9041666.1"/>
    </source>
</evidence>
<name>A0ABR2TVX9_9ROSI</name>